<feature type="domain" description="Dynein heavy chain AAA lid" evidence="24">
    <location>
        <begin position="3766"/>
        <end position="3905"/>
    </location>
</feature>
<evidence type="ECO:0000259" key="19">
    <source>
        <dbReference type="Pfam" id="PF12774"/>
    </source>
</evidence>
<dbReference type="EMBL" id="OZ019904">
    <property type="protein sequence ID" value="CAK9200079.1"/>
    <property type="molecule type" value="Genomic_DNA"/>
</dbReference>
<feature type="coiled-coil region" evidence="14">
    <location>
        <begin position="3029"/>
        <end position="3084"/>
    </location>
</feature>
<evidence type="ECO:0000259" key="18">
    <source>
        <dbReference type="Pfam" id="PF08393"/>
    </source>
</evidence>
<dbReference type="InterPro" id="IPR041466">
    <property type="entry name" value="Dynein_AAA5_ext"/>
</dbReference>
<keyword evidence="16" id="KW-0812">Transmembrane</keyword>
<keyword evidence="7" id="KW-0282">Flagellum</keyword>
<dbReference type="Pfam" id="PF17852">
    <property type="entry name" value="Dynein_AAA_lid"/>
    <property type="match status" value="1"/>
</dbReference>
<keyword evidence="10" id="KW-0969">Cilium</keyword>
<evidence type="ECO:0000259" key="21">
    <source>
        <dbReference type="Pfam" id="PF12780"/>
    </source>
</evidence>
<dbReference type="Gene3D" id="1.10.287.2620">
    <property type="match status" value="1"/>
</dbReference>
<dbReference type="Pfam" id="PF12781">
    <property type="entry name" value="AAA_9"/>
    <property type="match status" value="1"/>
</dbReference>
<evidence type="ECO:0000259" key="25">
    <source>
        <dbReference type="Pfam" id="PF18199"/>
    </source>
</evidence>
<dbReference type="SUPFAM" id="SSF52540">
    <property type="entry name" value="P-loop containing nucleoside triphosphate hydrolases"/>
    <property type="match status" value="4"/>
</dbReference>
<dbReference type="InterPro" id="IPR042222">
    <property type="entry name" value="Dynein_2_N"/>
</dbReference>
<evidence type="ECO:0000256" key="14">
    <source>
        <dbReference type="SAM" id="Coils"/>
    </source>
</evidence>
<evidence type="ECO:0000256" key="7">
    <source>
        <dbReference type="ARBA" id="ARBA00022846"/>
    </source>
</evidence>
<evidence type="ECO:0000256" key="12">
    <source>
        <dbReference type="ARBA" id="ARBA00023212"/>
    </source>
</evidence>
<dbReference type="InterPro" id="IPR035706">
    <property type="entry name" value="AAA_9"/>
</dbReference>
<evidence type="ECO:0000259" key="24">
    <source>
        <dbReference type="Pfam" id="PF18198"/>
    </source>
</evidence>
<feature type="domain" description="Dynein heavy chain coiled coil stalk" evidence="20">
    <location>
        <begin position="2800"/>
        <end position="3145"/>
    </location>
</feature>
<evidence type="ECO:0000256" key="8">
    <source>
        <dbReference type="ARBA" id="ARBA00023017"/>
    </source>
</evidence>
<keyword evidence="11" id="KW-0505">Motor protein</keyword>
<dbReference type="InterPro" id="IPR042219">
    <property type="entry name" value="AAA_lid_11_sf"/>
</dbReference>
<evidence type="ECO:0000313" key="28">
    <source>
        <dbReference type="Proteomes" id="UP001497512"/>
    </source>
</evidence>
<evidence type="ECO:0000256" key="10">
    <source>
        <dbReference type="ARBA" id="ARBA00023069"/>
    </source>
</evidence>
<dbReference type="InterPro" id="IPR041658">
    <property type="entry name" value="AAA_lid_11"/>
</dbReference>
<dbReference type="Gene3D" id="1.10.472.130">
    <property type="match status" value="1"/>
</dbReference>
<evidence type="ECO:0000256" key="13">
    <source>
        <dbReference type="ARBA" id="ARBA00023273"/>
    </source>
</evidence>
<evidence type="ECO:0000256" key="15">
    <source>
        <dbReference type="SAM" id="MobiDB-lite"/>
    </source>
</evidence>
<accession>A0ABP0TM54</accession>
<dbReference type="Pfam" id="PF12775">
    <property type="entry name" value="AAA_7"/>
    <property type="match status" value="1"/>
</dbReference>
<evidence type="ECO:0000256" key="6">
    <source>
        <dbReference type="ARBA" id="ARBA00022840"/>
    </source>
</evidence>
<sequence length="4225" mass="478454">MSERPPSLREILALKAAQNELAAKEEATKSEASDQVVPTVGEKPMEQATDYFSSLDKAMKKRKLEQGIVNPSELSPIMSYESLFTNSIPSMMDKEKYNRSPCNRIAFFYTPAAGVFGTMPAQVHRASRQIDRSRLDHLVTPMDYHLEWQMQDFLNPRKNLEKYGSIERSFDSPPNPPLKKQSLSSEARDALVGGSPTFTKVDLSKTREPKRNEVLTDDGAAVLMDVSEKPATSSSADQMIPENILPLDVFHIPAKKKHKKPLVEEKVVKYYPAPSVARSPRSRLTARAIPASTPNPEDILKAADTLLKYQYYLDYGVGESYITPLREAWLTRATRLVGSRARHMVSEVCYHETMVHVAVEINDVYLQSMRKAIVDYILQVLIYLRSSSLLCDLSTKLEILSEHRPVDPDDFVQDEGEQERLGLKELQGVLHAVTTGFIGIPTTVQILSQEWRDAVRDSSGSLAGIMYRLVPHALEIQELWVKTYGHKLVLDVAIPENIARMPHDIHWLVEREKKLSDDMRESILREWIPLVAGKFKYAIPVEMDMVGFYNAMATLMAIQIRQLVEESITSFIRFIAMYEEFNLPPDAPPSIGPSLAKFKQLFGMPVILTKTSKDNKAPPFVVKLINDDGRFSVVPTSQELEDLLLQIVEYSVTEGAGILRADQELLEPSKRILPHMLHADEMLLVAKDVIRQVVRSNVDGPRKIMSQYDSFMDLFHLDVNQYIKEFGMMEKPLADYSAQINEYHASALEAQVRTENVIDCNLVRVMVFDFKQTFIDRAEYVCTCLKSQVMAAMIKSSKEVVSRYEKIADTLANVPTNSEEATSLRKFMFAAPNEMAILEKTTADNKIKEAWLEELQYPIADDDFNVIICAMEWPKRVRVVIQVHQKRIQDVYDIYEAALKKKCIGFATILEDYEVRIKKLEAYGDIEKSVPISKEVRELFKGLEQAVDTAESINAEELLFGMPLTKFPQIQILSSQLDPFYKLWTIADLFKTNEEIWMTAQLNSLDTEKIEGEVMTWFRVVFKLVRAFEEKSPEACKVAIALKGSIDCFKDTLPLFRCLCNQGLRARHFKTISEIVGFEVRNDDATCFQQLLRLQVDEHILKLEEISEFASKEYGLERSLENMEKDWQPLVFELSTYKSTGCNILKGGPIEEAQLLLDEHVVKTQNMLASPFAAPFEKHLNKWLNAVILLQNILGEWLKAQASWMYLEPIFGSPDILEQMPREGSLFHATNKVFRQIMDDAAKFTCMMDATIVPNLHAKLVGSNENLDIVQKGLNHYLETKRLAFPRFFFLSNDELLEILSETKDPLRVQPFLKKCFEGINTLTFQPNLDITAMLSVEKECVQFTRITNPKFAKGNVECWLIEVERMMRETLRVVVQNAVADYSVTERGKWILCWPGMVVLCGSQMYWTSELEAAVRADGVQGLAVYEKKCTAQLQELVKLVRGDLSSMERLTMGALVTIDVHARDVVTLLVELGIDNEQDFDWLSQLRYTLEDGQAILSHTHVLVKMVNACRKYGYEYLGNSNRLVITPLTDRCYRTLMGALHLNLGGAPEGPAGTGKTETTKDLAKALAMQCVVFNCSDGLDYLAMGKFFKGLAASGAWACFDEFNRIDVEVLSVIAQQILTIQRAIMDNVTHFMFEGTYLPLVPTCSCFITMNPGYAGRAELPDNLKALFRTVAMMVPNYAMIGEITLYSFGYLEARDMARKLVATYRLCSEQLSSQDHYDYGMRAVIAVLRAAGNLKRRYRDDDESVLVLRAIRDVNLPKFLSHDIPLFEGIMSDLFPGVKLPPPDYVNILIMINRSCVKLKLQTGDIFLHKILELYEMIIVRHGLMLVGYSFGAKSCAYRVLADALSDLFREGLNNENITRYDILNPKSITMGQLYGQFDPVSHEWTDGVLAVTFRNMSIDTSPTRNWLIFDGPVDAIWIENMNTVLDDNKKLCLMSGEIIQMTSSMNLIFEVQDLAAASPATVSRCGMIYVEPSAMGWRCILISWLEALPETLQGRFCDQIQKLAEWLLPPTLRCVQKNTKSVLPMQEHNMVKSLLNLMLSLMEPELTDKIQAEKYDANSKAVWVDCIFLFSLIWTVGACTDANDRPKFDNLLKKLLANQPPEEYKQWIEQPARKVSAPLPDGKSVYDIMFSKFKGKWGLWLDLVDDTPPPPESNFERIIVPTADSARYTFLMDVLIHHHWPLLLVGPTGTGKSVYVKQYLMKLDAELWQSIFFNFSAQTSANQTQDIIDGKLFKRKPGIFGPQKGKQCVIFVDDLSMPALEKYGAQPPIELLRQWMDHKGWYDRTELTFRSIVDVQFISAMGPPGGGRNSVTNRYLRHFSVICVTAFSDLTMNRIFLSLVDFWMRRARYSPGITKLRTAMVTATIEIYQTVQRELLPTPEKSHYTYNLRDLGKIFLGLQYAPVDIGEDAYKVIRLWCNECLRVFYDRLINDQDRLWFCNMMGDVLEKQFKERFGKVFTGFTHSEVKKGDITPALLQFVMAGDFMIPGAEPALYDEITDENLLLKVMQSYLDDYNEMTNNPMNLVLFQFAIQHVARICRVIKQPQGNVLLVGVGGSGRQSLARLGAFIQGFDIYQVEISKNFGMAEWRESVGIMLRKAGELDKRIMFLFVDTQIKLEGFVEDINSLLNTGEVPNLYEGGDLGAIAEGVRPRAKRQKRDGSRLELLAFFVDECNKNLRIALAFSPIGDAFRDRLRKFPSLVNCCTIDWFSAWPSSALKSVAERFLQDINVEHKLIKDIVEITVYFHTSVQDLALDFFVQLRRYCYVTPTSFLELISSFKLLLEQKQNETTEFKKRYETGLMKLENSANDVNIMQADLELLQPKLEASSNEVMDLLRVIDRETVEANKVKAVVMVEEAAANEKAEASASIKADTEAELALVMPILESALKALDTLTKNDISELKGMKSPPYAVKLVMEAVCIMKNIRPTRMKDPGGSGKMIEDYWESSKKMLADSDFLKSLKEYDKDNISPDIIIKIRPYISNPDFEPTKIVTVSKAAFGLCSWIGAVEAYDRAAKIVAPKIAALKAAEAEYNEVMGQLAVKQAALQVVEMKLADLESQLNAARDKKKKVQDEADNCSMKIGRANQLMSGLGGEKTRWTASAESFGIMYVKLTGDILLCAGMIAYLGTFTPTFRENITRKWLSLCKAKKVPCSESFSLSGILADPVKVRAWNIAGLPKDQSSVDNGAIIKNMEADNQLVVTKLTDGDFLRKLENSIQFGKPVLMENVGAELDAALEPLLLHQTFKQSGSLCIRLGDNVIEYSENFHLYITTKLRNPHYSPEISAKVTLLNFMITTEGLIDQLLGIAVAKERPDLEAQKNQLIIQGAQNKQMLKEIEDKTLEVLSQEGNILDDETGIQVLSQSKILGEDIQEKQKVAEVTEGIIDSTRSGYVPVATLASILYFCVSDMCNIEPMYQYSLPWFVDLFVLSILNSEKSADLRTRIISLNSHFMYNLYCNICRSLFEKDKILFSFLMAIKVQVGEGLLDIEELRFLMSGGIVLEKEPPKPHVPWLTEKMWGEFFRISKFKTYKDLYLGVEANAKEWKVVFDSPQPQTIPYPEPWCNTLNTFQKTVLLRCIRPDKVVLAVTAFVAETLGAKFVEPLPLNLEACYKDSGSTVPLVFILSPGSDPMSSLLKLAGDNGAKLHTVSLGQGQGPVATAILKTSAADGSWVALQNCHLAVSWMPTFEKYWEQELTSKEKVHNMFRLWLTSYPSEFFPVAVLQNAVKMTNEPPNGLKANMTGSYLLYPISDPEFFGGCTKGSIWRRMLYSLCFFHAYSQERRKFGPLGWNIPYEFNESDLRISVRQLRMFLEEYPDEVPYKALNYLTGECNYGGRVTDDHDRRTLVTILVGLYCEDVLKDGFSFSESGIFQAPPDGDYQSFLDFIKNLPAQPRPEIFGFHDNADISKDSNEVSRLLISLLLAVPAEATSAKDDNDQGSVAMTPEQVMQNLSDDILGKLPGNFDIETAQFKYPVTYLESMNTVLCQELERFNKLLSIIRSSLLELQKAVKGLIVMSADLELLGRNLVNGSLPIMWASKSYPSRKPLASYVADLIERVAFFQSWVTNGIPIIFWISGFFFTQSFLTGAKQNYARRHKVAIDMVDFAFKILEDENLIMEKPDDGVYVRGLFLEGARWDYTMHELGESKNKILFSPAPIIWMVPQELSKFENYPHYLAPVYKTSDRRGILSTTGHSTNFVMEVKVPSTLPQAHWVKRGVALLTQLDT</sequence>
<proteinExistence type="predicted"/>
<dbReference type="InterPro" id="IPR027417">
    <property type="entry name" value="P-loop_NTPase"/>
</dbReference>
<dbReference type="InterPro" id="IPR013602">
    <property type="entry name" value="Dynein_heavy_linker"/>
</dbReference>
<gene>
    <name evidence="27" type="ORF">CSSPTR1EN2_LOCUS5257</name>
</gene>
<comment type="subcellular location">
    <subcellularLocation>
        <location evidence="1">Cytoplasm</location>
        <location evidence="1">Cytoskeleton</location>
        <location evidence="1">Flagellum axoneme</location>
    </subcellularLocation>
</comment>
<keyword evidence="9 14" id="KW-0175">Coiled coil</keyword>
<dbReference type="Pfam" id="PF12774">
    <property type="entry name" value="AAA_6"/>
    <property type="match status" value="1"/>
</dbReference>
<evidence type="ECO:0000256" key="9">
    <source>
        <dbReference type="ARBA" id="ARBA00023054"/>
    </source>
</evidence>
<keyword evidence="8" id="KW-0243">Dynein</keyword>
<dbReference type="Gene3D" id="1.10.8.1220">
    <property type="match status" value="1"/>
</dbReference>
<dbReference type="Gene3D" id="1.20.58.1120">
    <property type="match status" value="1"/>
</dbReference>
<dbReference type="Gene3D" id="3.20.180.20">
    <property type="entry name" value="Dynein heavy chain, N-terminal domain 2"/>
    <property type="match status" value="1"/>
</dbReference>
<dbReference type="PANTHER" id="PTHR45703">
    <property type="entry name" value="DYNEIN HEAVY CHAIN"/>
    <property type="match status" value="1"/>
</dbReference>
<dbReference type="Pfam" id="PF03028">
    <property type="entry name" value="Dynein_heavy"/>
    <property type="match status" value="1"/>
</dbReference>
<dbReference type="Pfam" id="PF22597">
    <property type="entry name" value="DYN_lid"/>
    <property type="match status" value="1"/>
</dbReference>
<keyword evidence="4" id="KW-0547">Nucleotide-binding</keyword>
<dbReference type="InterPro" id="IPR024317">
    <property type="entry name" value="Dynein_heavy_chain_D4_dom"/>
</dbReference>
<evidence type="ECO:0000313" key="27">
    <source>
        <dbReference type="EMBL" id="CAK9200079.1"/>
    </source>
</evidence>
<dbReference type="Gene3D" id="1.10.8.710">
    <property type="match status" value="1"/>
</dbReference>
<feature type="domain" description="Dynein heavy chain C-terminal" evidence="25">
    <location>
        <begin position="3915"/>
        <end position="4221"/>
    </location>
</feature>
<dbReference type="InterPro" id="IPR054354">
    <property type="entry name" value="DYNC2H1-like_lid"/>
</dbReference>
<evidence type="ECO:0008006" key="29">
    <source>
        <dbReference type="Google" id="ProtNLM"/>
    </source>
</evidence>
<dbReference type="Gene3D" id="1.20.920.30">
    <property type="match status" value="1"/>
</dbReference>
<dbReference type="InterPro" id="IPR043160">
    <property type="entry name" value="Dynein_C_barrel"/>
</dbReference>
<evidence type="ECO:0000256" key="2">
    <source>
        <dbReference type="ARBA" id="ARBA00022490"/>
    </source>
</evidence>
<dbReference type="Gene3D" id="1.10.8.720">
    <property type="entry name" value="Region D6 of dynein motor"/>
    <property type="match status" value="1"/>
</dbReference>
<keyword evidence="12" id="KW-0206">Cytoskeleton</keyword>
<feature type="domain" description="Dynein heavy chain region D6 P-loop" evidence="17">
    <location>
        <begin position="3619"/>
        <end position="3731"/>
    </location>
</feature>
<dbReference type="InterPro" id="IPR024743">
    <property type="entry name" value="Dynein_HC_stalk"/>
</dbReference>
<feature type="domain" description="Dynein heavy chain AAA module D4" evidence="21">
    <location>
        <begin position="2528"/>
        <end position="2785"/>
    </location>
</feature>
<keyword evidence="3" id="KW-0493">Microtubule</keyword>
<dbReference type="Gene3D" id="3.10.490.20">
    <property type="match status" value="1"/>
</dbReference>
<protein>
    <recommendedName>
        <fullName evidence="29">Dynein heavy chain</fullName>
    </recommendedName>
</protein>
<keyword evidence="16" id="KW-1133">Transmembrane helix</keyword>
<evidence type="ECO:0000256" key="11">
    <source>
        <dbReference type="ARBA" id="ARBA00023175"/>
    </source>
</evidence>
<evidence type="ECO:0000256" key="1">
    <source>
        <dbReference type="ARBA" id="ARBA00004611"/>
    </source>
</evidence>
<evidence type="ECO:0000259" key="26">
    <source>
        <dbReference type="Pfam" id="PF22597"/>
    </source>
</evidence>
<dbReference type="InterPro" id="IPR026983">
    <property type="entry name" value="DHC"/>
</dbReference>
<feature type="domain" description="Dynein heavy chain linker" evidence="18">
    <location>
        <begin position="972"/>
        <end position="1378"/>
    </location>
</feature>
<dbReference type="Gene3D" id="1.20.920.20">
    <property type="match status" value="1"/>
</dbReference>
<evidence type="ECO:0000256" key="3">
    <source>
        <dbReference type="ARBA" id="ARBA00022701"/>
    </source>
</evidence>
<feature type="region of interest" description="Disordered" evidence="15">
    <location>
        <begin position="166"/>
        <end position="188"/>
    </location>
</feature>
<dbReference type="Gene3D" id="1.20.140.100">
    <property type="entry name" value="Dynein heavy chain, N-terminal domain 2"/>
    <property type="match status" value="1"/>
</dbReference>
<dbReference type="InterPro" id="IPR004273">
    <property type="entry name" value="Dynein_heavy_D6_P-loop"/>
</dbReference>
<dbReference type="Proteomes" id="UP001497512">
    <property type="component" value="Chromosome 12"/>
</dbReference>
<keyword evidence="6" id="KW-0067">ATP-binding</keyword>
<dbReference type="InterPro" id="IPR042228">
    <property type="entry name" value="Dynein_linker_3"/>
</dbReference>
<keyword evidence="2" id="KW-0963">Cytoplasm</keyword>
<dbReference type="InterPro" id="IPR043157">
    <property type="entry name" value="Dynein_AAA1S"/>
</dbReference>
<feature type="domain" description="Dynein heavy chain AAA 5 extension" evidence="23">
    <location>
        <begin position="2007"/>
        <end position="2148"/>
    </location>
</feature>
<dbReference type="InterPro" id="IPR035699">
    <property type="entry name" value="AAA_6"/>
</dbReference>
<dbReference type="Pfam" id="PF08393">
    <property type="entry name" value="DHC_N2"/>
    <property type="match status" value="1"/>
</dbReference>
<keyword evidence="16" id="KW-0472">Membrane</keyword>
<organism evidence="27 28">
    <name type="scientific">Sphagnum troendelagicum</name>
    <dbReference type="NCBI Taxonomy" id="128251"/>
    <lineage>
        <taxon>Eukaryota</taxon>
        <taxon>Viridiplantae</taxon>
        <taxon>Streptophyta</taxon>
        <taxon>Embryophyta</taxon>
        <taxon>Bryophyta</taxon>
        <taxon>Sphagnophytina</taxon>
        <taxon>Sphagnopsida</taxon>
        <taxon>Sphagnales</taxon>
        <taxon>Sphagnaceae</taxon>
        <taxon>Sphagnum</taxon>
    </lineage>
</organism>
<evidence type="ECO:0000259" key="17">
    <source>
        <dbReference type="Pfam" id="PF03028"/>
    </source>
</evidence>
<keyword evidence="28" id="KW-1185">Reference proteome</keyword>
<dbReference type="Pfam" id="PF18199">
    <property type="entry name" value="Dynein_C"/>
    <property type="match status" value="1"/>
</dbReference>
<feature type="transmembrane region" description="Helical" evidence="16">
    <location>
        <begin position="4064"/>
        <end position="4085"/>
    </location>
</feature>
<reference evidence="27" key="1">
    <citation type="submission" date="2024-02" db="EMBL/GenBank/DDBJ databases">
        <authorList>
            <consortium name="ELIXIR-Norway"/>
            <consortium name="Elixir Norway"/>
        </authorList>
    </citation>
    <scope>NUCLEOTIDE SEQUENCE</scope>
</reference>
<dbReference type="InterPro" id="IPR041228">
    <property type="entry name" value="Dynein_C"/>
</dbReference>
<dbReference type="Gene3D" id="6.10.140.1060">
    <property type="match status" value="1"/>
</dbReference>
<dbReference type="Pfam" id="PF12780">
    <property type="entry name" value="AAA_8"/>
    <property type="match status" value="1"/>
</dbReference>
<dbReference type="Gene3D" id="1.20.1270.280">
    <property type="match status" value="1"/>
</dbReference>
<evidence type="ECO:0000259" key="22">
    <source>
        <dbReference type="Pfam" id="PF12781"/>
    </source>
</evidence>
<keyword evidence="13" id="KW-0966">Cell projection</keyword>
<keyword evidence="5" id="KW-0970">Cilium biogenesis/degradation</keyword>
<name>A0ABP0TM54_9BRYO</name>
<evidence type="ECO:0000256" key="4">
    <source>
        <dbReference type="ARBA" id="ARBA00022741"/>
    </source>
</evidence>
<feature type="domain" description="Dynein heavy chain hydrolytic ATP-binding dynein motor region" evidence="19">
    <location>
        <begin position="1515"/>
        <end position="1841"/>
    </location>
</feature>
<feature type="domain" description="Dynein 2 heavy chain 1 cytoplasmic ATPase lid" evidence="26">
    <location>
        <begin position="2359"/>
        <end position="2441"/>
    </location>
</feature>
<dbReference type="Pfam" id="PF18198">
    <property type="entry name" value="AAA_lid_11"/>
    <property type="match status" value="1"/>
</dbReference>
<dbReference type="Gene3D" id="3.40.50.300">
    <property type="entry name" value="P-loop containing nucleotide triphosphate hydrolases"/>
    <property type="match status" value="5"/>
</dbReference>
<evidence type="ECO:0000256" key="5">
    <source>
        <dbReference type="ARBA" id="ARBA00022794"/>
    </source>
</evidence>
<evidence type="ECO:0000256" key="16">
    <source>
        <dbReference type="SAM" id="Phobius"/>
    </source>
</evidence>
<evidence type="ECO:0000259" key="20">
    <source>
        <dbReference type="Pfam" id="PF12777"/>
    </source>
</evidence>
<feature type="domain" description="Dynein heavy chain ATP-binding dynein motor region" evidence="22">
    <location>
        <begin position="3174"/>
        <end position="3373"/>
    </location>
</feature>
<dbReference type="Pfam" id="PF12777">
    <property type="entry name" value="MT"/>
    <property type="match status" value="1"/>
</dbReference>
<evidence type="ECO:0000259" key="23">
    <source>
        <dbReference type="Pfam" id="PF17852"/>
    </source>
</evidence>
<dbReference type="PANTHER" id="PTHR45703:SF1">
    <property type="entry name" value="DYNEINS HEAVY CHAIN"/>
    <property type="match status" value="1"/>
</dbReference>